<evidence type="ECO:0000256" key="1">
    <source>
        <dbReference type="ARBA" id="ARBA00004167"/>
    </source>
</evidence>
<keyword evidence="7" id="KW-1133">Transmembrane helix</keyword>
<keyword evidence="4 9" id="KW-0547">Nucleotide-binding</keyword>
<keyword evidence="3" id="KW-0677">Repeat</keyword>
<dbReference type="InterPro" id="IPR040198">
    <property type="entry name" value="Fido_containing"/>
</dbReference>
<name>A0A414BC29_BACUN</name>
<comment type="subcellular location">
    <subcellularLocation>
        <location evidence="1">Membrane</location>
        <topology evidence="1">Single-pass membrane protein</topology>
    </subcellularLocation>
</comment>
<dbReference type="SUPFAM" id="SSF140931">
    <property type="entry name" value="Fic-like"/>
    <property type="match status" value="1"/>
</dbReference>
<keyword evidence="2" id="KW-0812">Transmembrane</keyword>
<evidence type="ECO:0000256" key="7">
    <source>
        <dbReference type="ARBA" id="ARBA00022989"/>
    </source>
</evidence>
<dbReference type="RefSeq" id="WP_117952221.1">
    <property type="nucleotide sequence ID" value="NZ_JAQNSB010000044.1"/>
</dbReference>
<dbReference type="InterPro" id="IPR036597">
    <property type="entry name" value="Fido-like_dom_sf"/>
</dbReference>
<comment type="caution">
    <text evidence="14">The sequence shown here is derived from an EMBL/GenBank/DDBJ whole genome shotgun (WGS) entry which is preliminary data.</text>
</comment>
<evidence type="ECO:0000256" key="6">
    <source>
        <dbReference type="ARBA" id="ARBA00022840"/>
    </source>
</evidence>
<dbReference type="EMBL" id="QRTH01000015">
    <property type="protein sequence ID" value="RGQ47510.1"/>
    <property type="molecule type" value="Genomic_DNA"/>
</dbReference>
<dbReference type="PANTHER" id="PTHR13504">
    <property type="entry name" value="FIDO DOMAIN-CONTAINING PROTEIN DDB_G0283145"/>
    <property type="match status" value="1"/>
</dbReference>
<evidence type="ECO:0000256" key="8">
    <source>
        <dbReference type="ARBA" id="ARBA00023136"/>
    </source>
</evidence>
<dbReference type="Proteomes" id="UP001214113">
    <property type="component" value="Unassembled WGS sequence"/>
</dbReference>
<keyword evidence="6 9" id="KW-0067">ATP-binding</keyword>
<dbReference type="Gene3D" id="1.10.3290.10">
    <property type="entry name" value="Fido-like domain"/>
    <property type="match status" value="1"/>
</dbReference>
<accession>A0A414BC29</accession>
<dbReference type="Pfam" id="PF02661">
    <property type="entry name" value="Fic"/>
    <property type="match status" value="1"/>
</dbReference>
<feature type="domain" description="Fido" evidence="11">
    <location>
        <begin position="99"/>
        <end position="236"/>
    </location>
</feature>
<dbReference type="Proteomes" id="UP000283680">
    <property type="component" value="Unassembled WGS sequence"/>
</dbReference>
<feature type="site" description="Important for autoinhibition of adenylyltransferase activity" evidence="10">
    <location>
        <position position="47"/>
    </location>
</feature>
<evidence type="ECO:0000256" key="2">
    <source>
        <dbReference type="ARBA" id="ARBA00022692"/>
    </source>
</evidence>
<keyword evidence="8" id="KW-0472">Membrane</keyword>
<evidence type="ECO:0000256" key="9">
    <source>
        <dbReference type="PIRSR" id="PIRSR640198-2"/>
    </source>
</evidence>
<dbReference type="EMBL" id="JAQNSB010000044">
    <property type="protein sequence ID" value="MDC1857046.1"/>
    <property type="molecule type" value="Genomic_DNA"/>
</dbReference>
<dbReference type="EMBL" id="QSIF01000036">
    <property type="protein sequence ID" value="RHC71735.1"/>
    <property type="molecule type" value="Genomic_DNA"/>
</dbReference>
<feature type="binding site" evidence="9">
    <location>
        <begin position="181"/>
        <end position="188"/>
    </location>
    <ligand>
        <name>ATP</name>
        <dbReference type="ChEBI" id="CHEBI:30616"/>
    </ligand>
</feature>
<dbReference type="GO" id="GO:0016020">
    <property type="term" value="C:membrane"/>
    <property type="evidence" value="ECO:0007669"/>
    <property type="project" value="UniProtKB-SubCell"/>
</dbReference>
<reference evidence="15 16" key="1">
    <citation type="submission" date="2018-08" db="EMBL/GenBank/DDBJ databases">
        <title>A genome reference for cultivated species of the human gut microbiota.</title>
        <authorList>
            <person name="Zou Y."/>
            <person name="Xue W."/>
            <person name="Luo G."/>
        </authorList>
    </citation>
    <scope>NUCLEOTIDE SEQUENCE [LARGE SCALE GENOMIC DNA]</scope>
    <source>
        <strain evidence="13 15">AF28-11</strain>
        <strain evidence="14 16">AM34-25</strain>
    </source>
</reference>
<dbReference type="InterPro" id="IPR003812">
    <property type="entry name" value="Fido"/>
</dbReference>
<gene>
    <name evidence="14" type="ORF">DW831_17125</name>
    <name evidence="13" type="ORF">DWY92_19005</name>
    <name evidence="12" type="ORF">POZ22_20015</name>
</gene>
<reference evidence="12" key="2">
    <citation type="submission" date="2022-10" db="EMBL/GenBank/DDBJ databases">
        <title>Human gut microbiome strain richness.</title>
        <authorList>
            <person name="Chen-Liaw A."/>
        </authorList>
    </citation>
    <scope>NUCLEOTIDE SEQUENCE</scope>
    <source>
        <strain evidence="12">BSD2780061687st1_G10_BSD2780061687b_171204</strain>
    </source>
</reference>
<evidence type="ECO:0000313" key="15">
    <source>
        <dbReference type="Proteomes" id="UP000283680"/>
    </source>
</evidence>
<evidence type="ECO:0000313" key="14">
    <source>
        <dbReference type="EMBL" id="RHC71735.1"/>
    </source>
</evidence>
<evidence type="ECO:0000256" key="5">
    <source>
        <dbReference type="ARBA" id="ARBA00022803"/>
    </source>
</evidence>
<evidence type="ECO:0000256" key="10">
    <source>
        <dbReference type="PIRSR" id="PIRSR640198-3"/>
    </source>
</evidence>
<evidence type="ECO:0000313" key="12">
    <source>
        <dbReference type="EMBL" id="MDC1857046.1"/>
    </source>
</evidence>
<dbReference type="AlphaFoldDB" id="A0A414BC29"/>
<keyword evidence="5" id="KW-0802">TPR repeat</keyword>
<dbReference type="PANTHER" id="PTHR13504:SF34">
    <property type="entry name" value="PROTEIN ADENYLYLTRANSFERASE FICD"/>
    <property type="match status" value="1"/>
</dbReference>
<dbReference type="GO" id="GO:0005524">
    <property type="term" value="F:ATP binding"/>
    <property type="evidence" value="ECO:0007669"/>
    <property type="project" value="UniProtKB-KW"/>
</dbReference>
<sequence>MIPIFNDIQKKKADFIITNKHAKLSSLTSSEIKDLAVVWCYYSGKIEGNTYTYVETEALLKDNITSEKRYEDAKMLKNLYNTFVSEMEYINKEHNLEQIGERTLFRLHRTISSELVSSEESGMLRSRAVRITGTEYIPPKEIREIRMALNEIFFNQELYSNPLERAIYLHCNIAKLQPFIDGNKRTSRMMESIVMMNADLIPVYSAKDADILHYRKGLISFYETGNYSGYTDYFLNRQIERINELSLSGEPTFDLNKNR</sequence>
<evidence type="ECO:0000313" key="16">
    <source>
        <dbReference type="Proteomes" id="UP000284514"/>
    </source>
</evidence>
<evidence type="ECO:0000256" key="3">
    <source>
        <dbReference type="ARBA" id="ARBA00022737"/>
    </source>
</evidence>
<protein>
    <submittedName>
        <fullName evidence="14">Fic family protein</fullName>
    </submittedName>
</protein>
<evidence type="ECO:0000256" key="4">
    <source>
        <dbReference type="ARBA" id="ARBA00022741"/>
    </source>
</evidence>
<dbReference type="PROSITE" id="PS51459">
    <property type="entry name" value="FIDO"/>
    <property type="match status" value="1"/>
</dbReference>
<proteinExistence type="predicted"/>
<organism evidence="14 16">
    <name type="scientific">Bacteroides uniformis</name>
    <dbReference type="NCBI Taxonomy" id="820"/>
    <lineage>
        <taxon>Bacteria</taxon>
        <taxon>Pseudomonadati</taxon>
        <taxon>Bacteroidota</taxon>
        <taxon>Bacteroidia</taxon>
        <taxon>Bacteroidales</taxon>
        <taxon>Bacteroidaceae</taxon>
        <taxon>Bacteroides</taxon>
    </lineage>
</organism>
<evidence type="ECO:0000313" key="13">
    <source>
        <dbReference type="EMBL" id="RGQ47510.1"/>
    </source>
</evidence>
<evidence type="ECO:0000259" key="11">
    <source>
        <dbReference type="PROSITE" id="PS51459"/>
    </source>
</evidence>
<dbReference type="Proteomes" id="UP000284514">
    <property type="component" value="Unassembled WGS sequence"/>
</dbReference>